<feature type="transmembrane region" description="Helical" evidence="6">
    <location>
        <begin position="215"/>
        <end position="234"/>
    </location>
</feature>
<keyword evidence="8" id="KW-1185">Reference proteome</keyword>
<reference evidence="7 8" key="1">
    <citation type="submission" date="2020-03" db="EMBL/GenBank/DDBJ databases">
        <title>Complete genome sequence of Orbus sp. IPMB12 (BCRC 80908).</title>
        <authorList>
            <person name="Lo W.-S."/>
            <person name="Chang T.-H."/>
            <person name="Kuo C.-H."/>
        </authorList>
    </citation>
    <scope>NUCLEOTIDE SEQUENCE [LARGE SCALE GENOMIC DNA]</scope>
    <source>
        <strain evidence="7 8">IPMB12</strain>
    </source>
</reference>
<dbReference type="AlphaFoldDB" id="A0A6G9ICY9"/>
<proteinExistence type="inferred from homology"/>
<feature type="transmembrane region" description="Helical" evidence="6">
    <location>
        <begin position="50"/>
        <end position="71"/>
    </location>
</feature>
<dbReference type="KEGG" id="orb:IPMB12_08455"/>
<protein>
    <submittedName>
        <fullName evidence="7">Energy-coupling factor transporter transmembrane protein EcfT</fullName>
    </submittedName>
</protein>
<dbReference type="InterPro" id="IPR003339">
    <property type="entry name" value="ABC/ECF_trnsptr_transmembrane"/>
</dbReference>
<dbReference type="CDD" id="cd16914">
    <property type="entry name" value="EcfT"/>
    <property type="match status" value="1"/>
</dbReference>
<comment type="subcellular location">
    <subcellularLocation>
        <location evidence="1">Membrane</location>
        <topology evidence="1">Multi-pass membrane protein</topology>
    </subcellularLocation>
</comment>
<feature type="transmembrane region" description="Helical" evidence="6">
    <location>
        <begin position="12"/>
        <end position="43"/>
    </location>
</feature>
<organism evidence="7 8">
    <name type="scientific">Zophobihabitans entericus</name>
    <dbReference type="NCBI Taxonomy" id="1635327"/>
    <lineage>
        <taxon>Bacteria</taxon>
        <taxon>Pseudomonadati</taxon>
        <taxon>Pseudomonadota</taxon>
        <taxon>Gammaproteobacteria</taxon>
        <taxon>Orbales</taxon>
        <taxon>Orbaceae</taxon>
        <taxon>Zophobihabitans</taxon>
    </lineage>
</organism>
<accession>A0A6G9ICY9</accession>
<evidence type="ECO:0000313" key="7">
    <source>
        <dbReference type="EMBL" id="QIQ21707.1"/>
    </source>
</evidence>
<dbReference type="Pfam" id="PF02361">
    <property type="entry name" value="CbiQ"/>
    <property type="match status" value="1"/>
</dbReference>
<evidence type="ECO:0000313" key="8">
    <source>
        <dbReference type="Proteomes" id="UP000501168"/>
    </source>
</evidence>
<keyword evidence="4 6" id="KW-1133">Transmembrane helix</keyword>
<dbReference type="PANTHER" id="PTHR33514:SF1">
    <property type="entry name" value="ABC TRANSPORTER PERMEASE"/>
    <property type="match status" value="1"/>
</dbReference>
<evidence type="ECO:0000256" key="5">
    <source>
        <dbReference type="ARBA" id="ARBA00023136"/>
    </source>
</evidence>
<dbReference type="Proteomes" id="UP000501168">
    <property type="component" value="Chromosome"/>
</dbReference>
<dbReference type="GO" id="GO:0005886">
    <property type="term" value="C:plasma membrane"/>
    <property type="evidence" value="ECO:0007669"/>
    <property type="project" value="UniProtKB-ARBA"/>
</dbReference>
<dbReference type="RefSeq" id="WP_166916791.1">
    <property type="nucleotide sequence ID" value="NZ_CP050253.1"/>
</dbReference>
<sequence length="235" mass="26481">MQYLNPAYKCLTIIICGILLSLTYHIYFNLTVFVVALILLLLAKANLKKLFIILFWVSLAAAGFFTAGFFFSSAPETSISTSLNQAVMMPVSVQSGLQLATRIYAFAGLGLLFALTTNMQQFVYSLEQQFRLPSKFAYGILAALNLAPLLPYEYKKSVHALQARGRLAFPLSLHILTPLMVKSIRWSESLAIAMESKGFDENSPRTHFVIMKVRWFDYLFMVLSTLIFMTALIFL</sequence>
<comment type="similarity">
    <text evidence="2">Belongs to the CbiQ family.</text>
</comment>
<gene>
    <name evidence="7" type="ORF">IPMB12_08455</name>
</gene>
<evidence type="ECO:0000256" key="1">
    <source>
        <dbReference type="ARBA" id="ARBA00004141"/>
    </source>
</evidence>
<name>A0A6G9ICY9_9GAMM</name>
<evidence type="ECO:0000256" key="3">
    <source>
        <dbReference type="ARBA" id="ARBA00022692"/>
    </source>
</evidence>
<keyword evidence="3 6" id="KW-0812">Transmembrane</keyword>
<dbReference type="InParanoid" id="A0A6G9ICY9"/>
<keyword evidence="5 6" id="KW-0472">Membrane</keyword>
<dbReference type="EMBL" id="CP050253">
    <property type="protein sequence ID" value="QIQ21707.1"/>
    <property type="molecule type" value="Genomic_DNA"/>
</dbReference>
<evidence type="ECO:0000256" key="6">
    <source>
        <dbReference type="SAM" id="Phobius"/>
    </source>
</evidence>
<feature type="transmembrane region" description="Helical" evidence="6">
    <location>
        <begin position="91"/>
        <end position="115"/>
    </location>
</feature>
<evidence type="ECO:0000256" key="2">
    <source>
        <dbReference type="ARBA" id="ARBA00008564"/>
    </source>
</evidence>
<dbReference type="PANTHER" id="PTHR33514">
    <property type="entry name" value="PROTEIN ABCI12, CHLOROPLASTIC"/>
    <property type="match status" value="1"/>
</dbReference>
<evidence type="ECO:0000256" key="4">
    <source>
        <dbReference type="ARBA" id="ARBA00022989"/>
    </source>
</evidence>